<comment type="caution">
    <text evidence="1">The sequence shown here is derived from an EMBL/GenBank/DDBJ whole genome shotgun (WGS) entry which is preliminary data.</text>
</comment>
<sequence>MAQIQNLITNKKPGTVFTIRDFQDIGDGPAIRQCLKRLTDNGTIRRIAPGIYDKPSFNPFLNENEAVDIYQTAKSIARTNSWTIAPSGNIALNLLGLSTQVSSSWSFVSDGPYKKYNIGSNTIEFKHRANREITGMSEKTLLIIQALKALGKGQVTDAQLAKIQKNLTGNEAEKLLIESRNASAWIIEAIKRICGEMQCTK</sequence>
<reference evidence="1 2" key="2">
    <citation type="submission" date="2018-09" db="EMBL/GenBank/DDBJ databases">
        <title>Genome of Sphaerochaeta halotolerans strain 4-11.</title>
        <authorList>
            <person name="Nazina T.N."/>
            <person name="Sokolova D.S."/>
        </authorList>
    </citation>
    <scope>NUCLEOTIDE SEQUENCE [LARGE SCALE GENOMIC DNA]</scope>
    <source>
        <strain evidence="1 2">4-11</strain>
    </source>
</reference>
<evidence type="ECO:0008006" key="3">
    <source>
        <dbReference type="Google" id="ProtNLM"/>
    </source>
</evidence>
<dbReference type="InterPro" id="IPR045738">
    <property type="entry name" value="DUF6088"/>
</dbReference>
<dbReference type="EMBL" id="QUWK01000021">
    <property type="protein sequence ID" value="RFU93744.1"/>
    <property type="molecule type" value="Genomic_DNA"/>
</dbReference>
<proteinExistence type="predicted"/>
<gene>
    <name evidence="1" type="ORF">DYP60_13245</name>
</gene>
<evidence type="ECO:0000313" key="1">
    <source>
        <dbReference type="EMBL" id="RFU93744.1"/>
    </source>
</evidence>
<accession>A0A372MDA7</accession>
<protein>
    <recommendedName>
        <fullName evidence="3">Type IV toxin-antitoxin system AbiEi family antitoxin domain-containing protein</fullName>
    </recommendedName>
</protein>
<organism evidence="1 2">
    <name type="scientific">Sphaerochaeta halotolerans</name>
    <dbReference type="NCBI Taxonomy" id="2293840"/>
    <lineage>
        <taxon>Bacteria</taxon>
        <taxon>Pseudomonadati</taxon>
        <taxon>Spirochaetota</taxon>
        <taxon>Spirochaetia</taxon>
        <taxon>Spirochaetales</taxon>
        <taxon>Sphaerochaetaceae</taxon>
        <taxon>Sphaerochaeta</taxon>
    </lineage>
</organism>
<dbReference type="Pfam" id="PF19570">
    <property type="entry name" value="DUF6088"/>
    <property type="match status" value="1"/>
</dbReference>
<dbReference type="Proteomes" id="UP000264002">
    <property type="component" value="Unassembled WGS sequence"/>
</dbReference>
<keyword evidence="2" id="KW-1185">Reference proteome</keyword>
<reference evidence="2" key="1">
    <citation type="submission" date="2018-08" db="EMBL/GenBank/DDBJ databases">
        <authorList>
            <person name="Grouzdev D.S."/>
            <person name="Krutkina M.S."/>
        </authorList>
    </citation>
    <scope>NUCLEOTIDE SEQUENCE [LARGE SCALE GENOMIC DNA]</scope>
    <source>
        <strain evidence="2">4-11</strain>
    </source>
</reference>
<name>A0A372MDA7_9SPIR</name>
<dbReference type="AlphaFoldDB" id="A0A372MDA7"/>
<evidence type="ECO:0000313" key="2">
    <source>
        <dbReference type="Proteomes" id="UP000264002"/>
    </source>
</evidence>